<dbReference type="PANTHER" id="PTHR46832:SF1">
    <property type="entry name" value="5'-METHYLTHIOADENOSINE_S-ADENOSYLHOMOCYSTEINE NUCLEOSIDASE"/>
    <property type="match status" value="1"/>
</dbReference>
<dbReference type="Gene3D" id="3.40.50.1580">
    <property type="entry name" value="Nucleoside phosphorylase domain"/>
    <property type="match status" value="1"/>
</dbReference>
<evidence type="ECO:0000313" key="2">
    <source>
        <dbReference type="EMBL" id="RUL74852.1"/>
    </source>
</evidence>
<accession>A0A432M4Y1</accession>
<dbReference type="Proteomes" id="UP000274358">
    <property type="component" value="Unassembled WGS sequence"/>
</dbReference>
<dbReference type="AlphaFoldDB" id="A0A432M4Y1"/>
<dbReference type="OrthoDB" id="2374434at2"/>
<comment type="caution">
    <text evidence="2">The sequence shown here is derived from an EMBL/GenBank/DDBJ whole genome shotgun (WGS) entry which is preliminary data.</text>
</comment>
<dbReference type="Pfam" id="PF01048">
    <property type="entry name" value="PNP_UDP_1"/>
    <property type="match status" value="1"/>
</dbReference>
<evidence type="ECO:0000313" key="3">
    <source>
        <dbReference type="Proteomes" id="UP000274358"/>
    </source>
</evidence>
<dbReference type="GO" id="GO:0019284">
    <property type="term" value="P:L-methionine salvage from S-adenosylmethionine"/>
    <property type="evidence" value="ECO:0007669"/>
    <property type="project" value="TreeGrafter"/>
</dbReference>
<dbReference type="PANTHER" id="PTHR46832">
    <property type="entry name" value="5'-METHYLTHIOADENOSINE/S-ADENOSYLHOMOCYSTEINE NUCLEOSIDASE"/>
    <property type="match status" value="1"/>
</dbReference>
<evidence type="ECO:0000259" key="1">
    <source>
        <dbReference type="Pfam" id="PF01048"/>
    </source>
</evidence>
<reference evidence="2 3" key="1">
    <citation type="submission" date="2018-12" db="EMBL/GenBank/DDBJ databases">
        <title>Dyella dinghuensis sp. nov. DHOA06 and Dyella choica sp. nov. 4M-K27, isolated from forest soil.</title>
        <authorList>
            <person name="Qiu L.-H."/>
            <person name="Gao Z.-H."/>
        </authorList>
    </citation>
    <scope>NUCLEOTIDE SEQUENCE [LARGE SCALE GENOMIC DNA]</scope>
    <source>
        <strain evidence="2 3">4M-K27</strain>
    </source>
</reference>
<protein>
    <submittedName>
        <fullName evidence="2">Purine and other phosphorylase-like protein, family 1</fullName>
    </submittedName>
</protein>
<gene>
    <name evidence="2" type="ORF">EKH80_12260</name>
</gene>
<dbReference type="InterPro" id="IPR035994">
    <property type="entry name" value="Nucleoside_phosphorylase_sf"/>
</dbReference>
<dbReference type="GO" id="GO:0008930">
    <property type="term" value="F:methylthioadenosine nucleosidase activity"/>
    <property type="evidence" value="ECO:0007669"/>
    <property type="project" value="TreeGrafter"/>
</dbReference>
<dbReference type="SUPFAM" id="SSF53167">
    <property type="entry name" value="Purine and uridine phosphorylases"/>
    <property type="match status" value="1"/>
</dbReference>
<dbReference type="GO" id="GO:0009116">
    <property type="term" value="P:nucleoside metabolic process"/>
    <property type="evidence" value="ECO:0007669"/>
    <property type="project" value="InterPro"/>
</dbReference>
<sequence length="257" mass="26551">MGAVALSPVAVIGPGLSTPATLRATGIVVALASEARALTSRTTQPERITVLAGGSALCLSGMGLSAARRAAQMLVEAGAPALAVFGVAGALSPNLRNGTLFCPERVLDEEGHQRDTDPAWRASLRKQLTLPVRTEGALLSVAAPLLTGMAKTTAHQRCGALAVDMESAAVAAVAAEHGLPFLVLRAIVDESDDAIPEALNGSVDAWGRPRTLNLIAALGRHPSLWGELPRLYSRMQKATQALRAVTAAAGPSLGWHR</sequence>
<organism evidence="2 3">
    <name type="scientific">Dyella choica</name>
    <dbReference type="NCBI Taxonomy" id="1927959"/>
    <lineage>
        <taxon>Bacteria</taxon>
        <taxon>Pseudomonadati</taxon>
        <taxon>Pseudomonadota</taxon>
        <taxon>Gammaproteobacteria</taxon>
        <taxon>Lysobacterales</taxon>
        <taxon>Rhodanobacteraceae</taxon>
        <taxon>Dyella</taxon>
    </lineage>
</organism>
<dbReference type="InterPro" id="IPR000845">
    <property type="entry name" value="Nucleoside_phosphorylase_d"/>
</dbReference>
<dbReference type="GO" id="GO:0005829">
    <property type="term" value="C:cytosol"/>
    <property type="evidence" value="ECO:0007669"/>
    <property type="project" value="TreeGrafter"/>
</dbReference>
<name>A0A432M4Y1_9GAMM</name>
<dbReference type="EMBL" id="RYYV01000008">
    <property type="protein sequence ID" value="RUL74852.1"/>
    <property type="molecule type" value="Genomic_DNA"/>
</dbReference>
<proteinExistence type="predicted"/>
<feature type="domain" description="Nucleoside phosphorylase" evidence="1">
    <location>
        <begin position="56"/>
        <end position="196"/>
    </location>
</feature>
<dbReference type="GO" id="GO:0008782">
    <property type="term" value="F:adenosylhomocysteine nucleosidase activity"/>
    <property type="evidence" value="ECO:0007669"/>
    <property type="project" value="TreeGrafter"/>
</dbReference>
<keyword evidence="3" id="KW-1185">Reference proteome</keyword>